<accession>A0A9P6FDE4</accession>
<name>A0A9P6FDE4_9FUNG</name>
<evidence type="ECO:0000313" key="3">
    <source>
        <dbReference type="Proteomes" id="UP000723463"/>
    </source>
</evidence>
<dbReference type="Proteomes" id="UP000723463">
    <property type="component" value="Unassembled WGS sequence"/>
</dbReference>
<sequence>MDLYITTSSRLTPAEEKELRGNSGSTEQLKDPTLNDYPIKSAKLGSATASPVIPAVVSPSFSVLDAPSSAATGPVKPKMLMPIAIVSKNQQQQSESQQGSPGRRSIDAGCKETLQEEVRSQIQASASMDDDRDDLETHHPEGSKRTRQRYSVILFWGVGSLNFTHRYLSNIIYWGRGASTTQNLFIWISHQSHSHPRHRE</sequence>
<organism evidence="2 3">
    <name type="scientific">Mortierella hygrophila</name>
    <dbReference type="NCBI Taxonomy" id="979708"/>
    <lineage>
        <taxon>Eukaryota</taxon>
        <taxon>Fungi</taxon>
        <taxon>Fungi incertae sedis</taxon>
        <taxon>Mucoromycota</taxon>
        <taxon>Mortierellomycotina</taxon>
        <taxon>Mortierellomycetes</taxon>
        <taxon>Mortierellales</taxon>
        <taxon>Mortierellaceae</taxon>
        <taxon>Mortierella</taxon>
    </lineage>
</organism>
<protein>
    <submittedName>
        <fullName evidence="2">Uncharacterized protein</fullName>
    </submittedName>
</protein>
<evidence type="ECO:0000313" key="2">
    <source>
        <dbReference type="EMBL" id="KAF9548252.1"/>
    </source>
</evidence>
<reference evidence="2" key="1">
    <citation type="journal article" date="2020" name="Fungal Divers.">
        <title>Resolving the Mortierellaceae phylogeny through synthesis of multi-gene phylogenetics and phylogenomics.</title>
        <authorList>
            <person name="Vandepol N."/>
            <person name="Liber J."/>
            <person name="Desiro A."/>
            <person name="Na H."/>
            <person name="Kennedy M."/>
            <person name="Barry K."/>
            <person name="Grigoriev I.V."/>
            <person name="Miller A.N."/>
            <person name="O'Donnell K."/>
            <person name="Stajich J.E."/>
            <person name="Bonito G."/>
        </authorList>
    </citation>
    <scope>NUCLEOTIDE SEQUENCE</scope>
    <source>
        <strain evidence="2">NRRL 2591</strain>
    </source>
</reference>
<keyword evidence="3" id="KW-1185">Reference proteome</keyword>
<comment type="caution">
    <text evidence="2">The sequence shown here is derived from an EMBL/GenBank/DDBJ whole genome shotgun (WGS) entry which is preliminary data.</text>
</comment>
<evidence type="ECO:0000256" key="1">
    <source>
        <dbReference type="SAM" id="MobiDB-lite"/>
    </source>
</evidence>
<gene>
    <name evidence="2" type="ORF">EC957_007021</name>
</gene>
<feature type="region of interest" description="Disordered" evidence="1">
    <location>
        <begin position="1"/>
        <end position="39"/>
    </location>
</feature>
<dbReference type="AlphaFoldDB" id="A0A9P6FDE4"/>
<dbReference type="EMBL" id="JAAAXW010000032">
    <property type="protein sequence ID" value="KAF9548252.1"/>
    <property type="molecule type" value="Genomic_DNA"/>
</dbReference>
<feature type="compositionally biased region" description="Polar residues" evidence="1">
    <location>
        <begin position="1"/>
        <end position="11"/>
    </location>
</feature>
<feature type="region of interest" description="Disordered" evidence="1">
    <location>
        <begin position="113"/>
        <end position="143"/>
    </location>
</feature>
<proteinExistence type="predicted"/>